<keyword evidence="4" id="KW-0547">Nucleotide-binding</keyword>
<keyword evidence="9" id="KW-1185">Reference proteome</keyword>
<name>A0A1X6P1T2_PORUM</name>
<keyword evidence="7" id="KW-0173">Coenzyme A biosynthesis</keyword>
<evidence type="ECO:0000256" key="5">
    <source>
        <dbReference type="ARBA" id="ARBA00022777"/>
    </source>
</evidence>
<protein>
    <recommendedName>
        <fullName evidence="10">Dephospho-CoA kinase</fullName>
    </recommendedName>
</protein>
<evidence type="ECO:0000313" key="9">
    <source>
        <dbReference type="Proteomes" id="UP000218209"/>
    </source>
</evidence>
<accession>A0A1X6P1T2</accession>
<comment type="similarity">
    <text evidence="1">Belongs to the CoaE family.</text>
</comment>
<proteinExistence type="inferred from homology"/>
<keyword evidence="2" id="KW-0963">Cytoplasm</keyword>
<dbReference type="GO" id="GO:0005524">
    <property type="term" value="F:ATP binding"/>
    <property type="evidence" value="ECO:0007669"/>
    <property type="project" value="UniProtKB-KW"/>
</dbReference>
<dbReference type="EMBL" id="KV918931">
    <property type="protein sequence ID" value="OSX74777.1"/>
    <property type="molecule type" value="Genomic_DNA"/>
</dbReference>
<dbReference type="PROSITE" id="PS51219">
    <property type="entry name" value="DPCK"/>
    <property type="match status" value="1"/>
</dbReference>
<keyword evidence="3" id="KW-0808">Transferase</keyword>
<dbReference type="PANTHER" id="PTHR10695:SF46">
    <property type="entry name" value="BIFUNCTIONAL COENZYME A SYNTHASE-RELATED"/>
    <property type="match status" value="1"/>
</dbReference>
<gene>
    <name evidence="8" type="ORF">BU14_0268s0018</name>
</gene>
<keyword evidence="6" id="KW-0067">ATP-binding</keyword>
<evidence type="ECO:0000256" key="7">
    <source>
        <dbReference type="ARBA" id="ARBA00022993"/>
    </source>
</evidence>
<dbReference type="PANTHER" id="PTHR10695">
    <property type="entry name" value="DEPHOSPHO-COA KINASE-RELATED"/>
    <property type="match status" value="1"/>
</dbReference>
<dbReference type="NCBIfam" id="TIGR00152">
    <property type="entry name" value="dephospho-CoA kinase"/>
    <property type="match status" value="1"/>
</dbReference>
<dbReference type="Gene3D" id="3.40.50.300">
    <property type="entry name" value="P-loop containing nucleotide triphosphate hydrolases"/>
    <property type="match status" value="1"/>
</dbReference>
<organism evidence="8 9">
    <name type="scientific">Porphyra umbilicalis</name>
    <name type="common">Purple laver</name>
    <name type="synonym">Red alga</name>
    <dbReference type="NCBI Taxonomy" id="2786"/>
    <lineage>
        <taxon>Eukaryota</taxon>
        <taxon>Rhodophyta</taxon>
        <taxon>Bangiophyceae</taxon>
        <taxon>Bangiales</taxon>
        <taxon>Bangiaceae</taxon>
        <taxon>Porphyra</taxon>
    </lineage>
</organism>
<dbReference type="AlphaFoldDB" id="A0A1X6P1T2"/>
<evidence type="ECO:0000256" key="2">
    <source>
        <dbReference type="ARBA" id="ARBA00022490"/>
    </source>
</evidence>
<evidence type="ECO:0000313" key="8">
    <source>
        <dbReference type="EMBL" id="OSX74777.1"/>
    </source>
</evidence>
<dbReference type="CDD" id="cd02022">
    <property type="entry name" value="DPCK"/>
    <property type="match status" value="1"/>
</dbReference>
<dbReference type="InterPro" id="IPR001977">
    <property type="entry name" value="Depp_CoAkinase"/>
</dbReference>
<evidence type="ECO:0008006" key="10">
    <source>
        <dbReference type="Google" id="ProtNLM"/>
    </source>
</evidence>
<dbReference type="FunFam" id="3.40.50.300:FF:000991">
    <property type="entry name" value="Dephospho-CoA kinase"/>
    <property type="match status" value="1"/>
</dbReference>
<dbReference type="HAMAP" id="MF_00376">
    <property type="entry name" value="Dephospho_CoA_kinase"/>
    <property type="match status" value="1"/>
</dbReference>
<dbReference type="SUPFAM" id="SSF52540">
    <property type="entry name" value="P-loop containing nucleoside triphosphate hydrolases"/>
    <property type="match status" value="1"/>
</dbReference>
<keyword evidence="5" id="KW-0418">Kinase</keyword>
<dbReference type="GO" id="GO:0004140">
    <property type="term" value="F:dephospho-CoA kinase activity"/>
    <property type="evidence" value="ECO:0007669"/>
    <property type="project" value="InterPro"/>
</dbReference>
<dbReference type="OrthoDB" id="247245at2759"/>
<evidence type="ECO:0000256" key="6">
    <source>
        <dbReference type="ARBA" id="ARBA00022840"/>
    </source>
</evidence>
<dbReference type="Pfam" id="PF01121">
    <property type="entry name" value="CoaE"/>
    <property type="match status" value="1"/>
</dbReference>
<sequence>MPCIVGLTGGIASGKSTVSRRLAEHHAIPIIDADAIAREVVAPGRPALWLIARAFGRDVLTADGALDRPRLGAMVFGDAAARARLNRITHPFIIATMAWRLGVALLVRRAPLVVLDTPLLFETRNLLPLCTATVVVTCSREQQMERLMTRADGTLTEVQAEQRIASQMPLEQKAQMADFVIDNGGTADDLPEAIDRFVMAISGSVPTWFGLLFLRPLRAMGGRS</sequence>
<dbReference type="Proteomes" id="UP000218209">
    <property type="component" value="Unassembled WGS sequence"/>
</dbReference>
<evidence type="ECO:0000256" key="3">
    <source>
        <dbReference type="ARBA" id="ARBA00022679"/>
    </source>
</evidence>
<evidence type="ECO:0000256" key="1">
    <source>
        <dbReference type="ARBA" id="ARBA00009018"/>
    </source>
</evidence>
<reference evidence="8 9" key="1">
    <citation type="submission" date="2017-03" db="EMBL/GenBank/DDBJ databases">
        <title>WGS assembly of Porphyra umbilicalis.</title>
        <authorList>
            <person name="Brawley S.H."/>
            <person name="Blouin N.A."/>
            <person name="Ficko-Blean E."/>
            <person name="Wheeler G.L."/>
            <person name="Lohr M."/>
            <person name="Goodson H.V."/>
            <person name="Jenkins J.W."/>
            <person name="Blaby-Haas C.E."/>
            <person name="Helliwell K.E."/>
            <person name="Chan C."/>
            <person name="Marriage T."/>
            <person name="Bhattacharya D."/>
            <person name="Klein A.S."/>
            <person name="Badis Y."/>
            <person name="Brodie J."/>
            <person name="Cao Y."/>
            <person name="Collen J."/>
            <person name="Dittami S.M."/>
            <person name="Gachon C.M."/>
            <person name="Green B.R."/>
            <person name="Karpowicz S."/>
            <person name="Kim J.W."/>
            <person name="Kudahl U."/>
            <person name="Lin S."/>
            <person name="Michel G."/>
            <person name="Mittag M."/>
            <person name="Olson B.J."/>
            <person name="Pangilinan J."/>
            <person name="Peng Y."/>
            <person name="Qiu H."/>
            <person name="Shu S."/>
            <person name="Singer J.T."/>
            <person name="Smith A.G."/>
            <person name="Sprecher B.N."/>
            <person name="Wagner V."/>
            <person name="Wang W."/>
            <person name="Wang Z.-Y."/>
            <person name="Yan J."/>
            <person name="Yarish C."/>
            <person name="Zoeuner-Riek S."/>
            <person name="Zhuang Y."/>
            <person name="Zou Y."/>
            <person name="Lindquist E.A."/>
            <person name="Grimwood J."/>
            <person name="Barry K."/>
            <person name="Rokhsar D.S."/>
            <person name="Schmutz J."/>
            <person name="Stiller J.W."/>
            <person name="Grossman A.R."/>
            <person name="Prochnik S.E."/>
        </authorList>
    </citation>
    <scope>NUCLEOTIDE SEQUENCE [LARGE SCALE GENOMIC DNA]</scope>
    <source>
        <strain evidence="8">4086291</strain>
    </source>
</reference>
<evidence type="ECO:0000256" key="4">
    <source>
        <dbReference type="ARBA" id="ARBA00022741"/>
    </source>
</evidence>
<dbReference type="InterPro" id="IPR027417">
    <property type="entry name" value="P-loop_NTPase"/>
</dbReference>
<dbReference type="GO" id="GO:0015937">
    <property type="term" value="P:coenzyme A biosynthetic process"/>
    <property type="evidence" value="ECO:0007669"/>
    <property type="project" value="UniProtKB-KW"/>
</dbReference>